<dbReference type="Pfam" id="PF17917">
    <property type="entry name" value="RT_RNaseH"/>
    <property type="match status" value="1"/>
</dbReference>
<evidence type="ECO:0000259" key="7">
    <source>
        <dbReference type="Pfam" id="PF17917"/>
    </source>
</evidence>
<dbReference type="AlphaFoldDB" id="A0A9Q3H8N9"/>
<protein>
    <recommendedName>
        <fullName evidence="7">Reverse transcriptase RNase H-like domain-containing protein</fullName>
    </recommendedName>
</protein>
<evidence type="ECO:0000313" key="9">
    <source>
        <dbReference type="Proteomes" id="UP000765509"/>
    </source>
</evidence>
<comment type="caution">
    <text evidence="8">The sequence shown here is derived from an EMBL/GenBank/DDBJ whole genome shotgun (WGS) entry which is preliminary data.</text>
</comment>
<organism evidence="8 9">
    <name type="scientific">Austropuccinia psidii MF-1</name>
    <dbReference type="NCBI Taxonomy" id="1389203"/>
    <lineage>
        <taxon>Eukaryota</taxon>
        <taxon>Fungi</taxon>
        <taxon>Dikarya</taxon>
        <taxon>Basidiomycota</taxon>
        <taxon>Pucciniomycotina</taxon>
        <taxon>Pucciniomycetes</taxon>
        <taxon>Pucciniales</taxon>
        <taxon>Sphaerophragmiaceae</taxon>
        <taxon>Austropuccinia</taxon>
    </lineage>
</organism>
<evidence type="ECO:0000313" key="8">
    <source>
        <dbReference type="EMBL" id="MBW0495416.1"/>
    </source>
</evidence>
<reference evidence="8" key="1">
    <citation type="submission" date="2021-03" db="EMBL/GenBank/DDBJ databases">
        <title>Draft genome sequence of rust myrtle Austropuccinia psidii MF-1, a brazilian biotype.</title>
        <authorList>
            <person name="Quecine M.C."/>
            <person name="Pachon D.M.R."/>
            <person name="Bonatelli M.L."/>
            <person name="Correr F.H."/>
            <person name="Franceschini L.M."/>
            <person name="Leite T.F."/>
            <person name="Margarido G.R.A."/>
            <person name="Almeida C.A."/>
            <person name="Ferrarezi J.A."/>
            <person name="Labate C.A."/>
        </authorList>
    </citation>
    <scope>NUCLEOTIDE SEQUENCE</scope>
    <source>
        <strain evidence="8">MF-1</strain>
    </source>
</reference>
<dbReference type="SUPFAM" id="SSF56672">
    <property type="entry name" value="DNA/RNA polymerases"/>
    <property type="match status" value="1"/>
</dbReference>
<evidence type="ECO:0000256" key="4">
    <source>
        <dbReference type="ARBA" id="ARBA00022759"/>
    </source>
</evidence>
<evidence type="ECO:0000256" key="3">
    <source>
        <dbReference type="ARBA" id="ARBA00022722"/>
    </source>
</evidence>
<dbReference type="PANTHER" id="PTHR37984:SF5">
    <property type="entry name" value="PROTEIN NYNRIN-LIKE"/>
    <property type="match status" value="1"/>
</dbReference>
<feature type="domain" description="Reverse transcriptase RNase H-like" evidence="7">
    <location>
        <begin position="110"/>
        <end position="217"/>
    </location>
</feature>
<keyword evidence="9" id="KW-1185">Reference proteome</keyword>
<dbReference type="InterPro" id="IPR043502">
    <property type="entry name" value="DNA/RNA_pol_sf"/>
</dbReference>
<dbReference type="PANTHER" id="PTHR37984">
    <property type="entry name" value="PROTEIN CBG26694"/>
    <property type="match status" value="1"/>
</dbReference>
<gene>
    <name evidence="8" type="ORF">O181_035131</name>
</gene>
<dbReference type="InterPro" id="IPR041373">
    <property type="entry name" value="RT_RNaseH"/>
</dbReference>
<keyword evidence="2" id="KW-0548">Nucleotidyltransferase</keyword>
<keyword evidence="1" id="KW-0808">Transferase</keyword>
<name>A0A9Q3H8N9_9BASI</name>
<keyword evidence="5" id="KW-0378">Hydrolase</keyword>
<dbReference type="InterPro" id="IPR050951">
    <property type="entry name" value="Retrovirus_Pol_polyprotein"/>
</dbReference>
<accession>A0A9Q3H8N9</accession>
<dbReference type="EMBL" id="AVOT02013086">
    <property type="protein sequence ID" value="MBW0495416.1"/>
    <property type="molecule type" value="Genomic_DNA"/>
</dbReference>
<evidence type="ECO:0000256" key="1">
    <source>
        <dbReference type="ARBA" id="ARBA00022679"/>
    </source>
</evidence>
<dbReference type="Gene3D" id="3.30.70.270">
    <property type="match status" value="1"/>
</dbReference>
<dbReference type="GO" id="GO:0004519">
    <property type="term" value="F:endonuclease activity"/>
    <property type="evidence" value="ECO:0007669"/>
    <property type="project" value="UniProtKB-KW"/>
</dbReference>
<evidence type="ECO:0000256" key="5">
    <source>
        <dbReference type="ARBA" id="ARBA00022801"/>
    </source>
</evidence>
<keyword evidence="4" id="KW-0255">Endonuclease</keyword>
<sequence length="288" mass="33258">MQMSLKKCYFKCRKLKALGHVVSGLSLGIEKKNITEVLIKPMPINKKEIQSFLGFSGYYGQHIEDLASIARTLHKFCDNDTIFEMTGDKVKAFEYSRKALKIASLLLTPDFKAPFKLYFDASRDGLGAALHQVQIINNKPVEGPIFFISRQIKPTEARCGESQMEYVFLVWALEKWNYFLEGCGFEFITDFTAVKSLLNMKTPNRHMLRWQIARQAYRGNMTIVNKDKKIHKIAEGLSRWQLPNFTDNPAYLPEEVSPQIPIEGISIQDLNTTFFEEIRDMYDCKVWT</sequence>
<dbReference type="GO" id="GO:0016787">
    <property type="term" value="F:hydrolase activity"/>
    <property type="evidence" value="ECO:0007669"/>
    <property type="project" value="UniProtKB-KW"/>
</dbReference>
<evidence type="ECO:0000256" key="6">
    <source>
        <dbReference type="ARBA" id="ARBA00022918"/>
    </source>
</evidence>
<keyword evidence="3" id="KW-0540">Nuclease</keyword>
<keyword evidence="6" id="KW-0695">RNA-directed DNA polymerase</keyword>
<evidence type="ECO:0000256" key="2">
    <source>
        <dbReference type="ARBA" id="ARBA00022695"/>
    </source>
</evidence>
<dbReference type="Proteomes" id="UP000765509">
    <property type="component" value="Unassembled WGS sequence"/>
</dbReference>
<proteinExistence type="predicted"/>
<dbReference type="GO" id="GO:0003964">
    <property type="term" value="F:RNA-directed DNA polymerase activity"/>
    <property type="evidence" value="ECO:0007669"/>
    <property type="project" value="UniProtKB-KW"/>
</dbReference>
<dbReference type="OrthoDB" id="3363652at2759"/>
<dbReference type="InterPro" id="IPR043128">
    <property type="entry name" value="Rev_trsase/Diguanyl_cyclase"/>
</dbReference>